<feature type="compositionally biased region" description="Low complexity" evidence="1">
    <location>
        <begin position="52"/>
        <end position="74"/>
    </location>
</feature>
<name>A0A1E7KLZ1_9ACTN</name>
<proteinExistence type="predicted"/>
<dbReference type="EMBL" id="LJGU01000108">
    <property type="protein sequence ID" value="OEV04965.1"/>
    <property type="molecule type" value="Genomic_DNA"/>
</dbReference>
<evidence type="ECO:0000256" key="2">
    <source>
        <dbReference type="SAM" id="Phobius"/>
    </source>
</evidence>
<feature type="region of interest" description="Disordered" evidence="1">
    <location>
        <begin position="1"/>
        <end position="78"/>
    </location>
</feature>
<keyword evidence="2" id="KW-0472">Membrane</keyword>
<keyword evidence="2" id="KW-1133">Transmembrane helix</keyword>
<feature type="region of interest" description="Disordered" evidence="1">
    <location>
        <begin position="138"/>
        <end position="173"/>
    </location>
</feature>
<dbReference type="Gene3D" id="2.60.120.260">
    <property type="entry name" value="Galactose-binding domain-like"/>
    <property type="match status" value="1"/>
</dbReference>
<dbReference type="PROSITE" id="PS51175">
    <property type="entry name" value="CBM6"/>
    <property type="match status" value="1"/>
</dbReference>
<dbReference type="RefSeq" id="WP_070195355.1">
    <property type="nucleotide sequence ID" value="NZ_LJGU01000108.1"/>
</dbReference>
<feature type="transmembrane region" description="Helical" evidence="2">
    <location>
        <begin position="112"/>
        <end position="133"/>
    </location>
</feature>
<organism evidence="4 5">
    <name type="scientific">Streptomyces oceani</name>
    <dbReference type="NCBI Taxonomy" id="1075402"/>
    <lineage>
        <taxon>Bacteria</taxon>
        <taxon>Bacillati</taxon>
        <taxon>Actinomycetota</taxon>
        <taxon>Actinomycetes</taxon>
        <taxon>Kitasatosporales</taxon>
        <taxon>Streptomycetaceae</taxon>
        <taxon>Streptomyces</taxon>
    </lineage>
</organism>
<dbReference type="OrthoDB" id="190883at2"/>
<dbReference type="SUPFAM" id="SSF49785">
    <property type="entry name" value="Galactose-binding domain-like"/>
    <property type="match status" value="1"/>
</dbReference>
<gene>
    <name evidence="4" type="ORF">AN216_04985</name>
</gene>
<evidence type="ECO:0000313" key="5">
    <source>
        <dbReference type="Proteomes" id="UP000176101"/>
    </source>
</evidence>
<dbReference type="InterPro" id="IPR005084">
    <property type="entry name" value="CBM6"/>
</dbReference>
<dbReference type="Proteomes" id="UP000176101">
    <property type="component" value="Unassembled WGS sequence"/>
</dbReference>
<dbReference type="GO" id="GO:0030246">
    <property type="term" value="F:carbohydrate binding"/>
    <property type="evidence" value="ECO:0007669"/>
    <property type="project" value="InterPro"/>
</dbReference>
<dbReference type="AlphaFoldDB" id="A0A1E7KLZ1"/>
<protein>
    <recommendedName>
        <fullName evidence="3">CBM6 domain-containing protein</fullName>
    </recommendedName>
</protein>
<feature type="domain" description="CBM6" evidence="3">
    <location>
        <begin position="174"/>
        <end position="307"/>
    </location>
</feature>
<sequence>MTADNNGTGASRDDDPFAYLYRPEGGGTDGAGSAYQAGASRRSANQVRAVGERQFGGQAGAQQFPQQAAPGEGQPNAHYAAPEVMAGGRAALRQQGGGAHGSRGGGGNRTGLLAGAVAVVAAVVLGIGAAMYFNGGEEEQGAHGDASPSASEETKRPPKDKPSGDAKPTPADLPKEDAAALRLGGEARVARDIPGAKGKDGTYVAGMENPGASAQWTADVEKAGKYWFYVQYGVPGTDQHLSLSVNDKPHATGLDMKNHADAKKGDWENGWTYTYAFVQLDEGSNTFTISCGDGDKCDVNLDQVWLAPPGEKPGES</sequence>
<evidence type="ECO:0000313" key="4">
    <source>
        <dbReference type="EMBL" id="OEV04965.1"/>
    </source>
</evidence>
<feature type="compositionally biased region" description="Basic and acidic residues" evidence="1">
    <location>
        <begin position="152"/>
        <end position="164"/>
    </location>
</feature>
<evidence type="ECO:0000256" key="1">
    <source>
        <dbReference type="SAM" id="MobiDB-lite"/>
    </source>
</evidence>
<keyword evidence="5" id="KW-1185">Reference proteome</keyword>
<dbReference type="PATRIC" id="fig|1075402.3.peg.3179"/>
<comment type="caution">
    <text evidence="4">The sequence shown here is derived from an EMBL/GenBank/DDBJ whole genome shotgun (WGS) entry which is preliminary data.</text>
</comment>
<evidence type="ECO:0000259" key="3">
    <source>
        <dbReference type="PROSITE" id="PS51175"/>
    </source>
</evidence>
<keyword evidence="2" id="KW-0812">Transmembrane</keyword>
<reference evidence="4 5" key="1">
    <citation type="journal article" date="2016" name="Front. Microbiol.">
        <title>Comparative Genomics Analysis of Streptomyces Species Reveals Their Adaptation to the Marine Environment and Their Diversity at the Genomic Level.</title>
        <authorList>
            <person name="Tian X."/>
            <person name="Zhang Z."/>
            <person name="Yang T."/>
            <person name="Chen M."/>
            <person name="Li J."/>
            <person name="Chen F."/>
            <person name="Yang J."/>
            <person name="Li W."/>
            <person name="Zhang B."/>
            <person name="Zhang Z."/>
            <person name="Wu J."/>
            <person name="Zhang C."/>
            <person name="Long L."/>
            <person name="Xiao J."/>
        </authorList>
    </citation>
    <scope>NUCLEOTIDE SEQUENCE [LARGE SCALE GENOMIC DNA]</scope>
    <source>
        <strain evidence="4 5">SCSIO 02100</strain>
    </source>
</reference>
<dbReference type="STRING" id="1075402.AN216_04985"/>
<dbReference type="InterPro" id="IPR008979">
    <property type="entry name" value="Galactose-bd-like_sf"/>
</dbReference>
<accession>A0A1E7KLZ1</accession>